<evidence type="ECO:0000313" key="7">
    <source>
        <dbReference type="Proteomes" id="UP001652582"/>
    </source>
</evidence>
<keyword evidence="4" id="KW-0274">FAD</keyword>
<accession>A0ABM3LMS7</accession>
<keyword evidence="7" id="KW-1185">Reference proteome</keyword>
<dbReference type="PIRSF" id="PIRSF000137">
    <property type="entry name" value="Alcohol_oxidase"/>
    <property type="match status" value="1"/>
</dbReference>
<dbReference type="Pfam" id="PF00732">
    <property type="entry name" value="GMC_oxred_N"/>
    <property type="match status" value="1"/>
</dbReference>
<proteinExistence type="inferred from homology"/>
<dbReference type="InterPro" id="IPR000172">
    <property type="entry name" value="GMC_OxRdtase_N"/>
</dbReference>
<reference evidence="8" key="1">
    <citation type="submission" date="2025-08" db="UniProtKB">
        <authorList>
            <consortium name="RefSeq"/>
        </authorList>
    </citation>
    <scope>IDENTIFICATION</scope>
</reference>
<dbReference type="Gene3D" id="3.30.560.10">
    <property type="entry name" value="Glucose Oxidase, domain 3"/>
    <property type="match status" value="1"/>
</dbReference>
<feature type="domain" description="Glucose-methanol-choline oxidoreductase C-terminal" evidence="6">
    <location>
        <begin position="456"/>
        <end position="596"/>
    </location>
</feature>
<keyword evidence="3" id="KW-0285">Flavoprotein</keyword>
<dbReference type="Pfam" id="PF05199">
    <property type="entry name" value="GMC_oxred_C"/>
    <property type="match status" value="1"/>
</dbReference>
<evidence type="ECO:0000256" key="1">
    <source>
        <dbReference type="ARBA" id="ARBA00001974"/>
    </source>
</evidence>
<dbReference type="InterPro" id="IPR012132">
    <property type="entry name" value="GMC_OxRdtase"/>
</dbReference>
<dbReference type="Gene3D" id="3.50.50.60">
    <property type="entry name" value="FAD/NAD(P)-binding domain"/>
    <property type="match status" value="1"/>
</dbReference>
<name>A0ABM3LMS7_BICAN</name>
<evidence type="ECO:0000259" key="6">
    <source>
        <dbReference type="Pfam" id="PF05199"/>
    </source>
</evidence>
<protein>
    <submittedName>
        <fullName evidence="8">Glucose dehydrogenase [FAD, quinone]-like</fullName>
    </submittedName>
</protein>
<sequence length="610" mass="68798">MSHDGACATTTGAAPQLFASALNFFAATQCFVPDKNHSFNKVPDLETFDFIIVGAGSAGSVVANRLSEVSHWNVLLLEAGPKPPFETEIPWLYRTLARTRYDWHYVTKNDGVKQKALKNPLAWIRGKVLGGSSSTNAMIYVRGNDHDFQTWVNEGNPSWTPENVNYYFKKAENIQDLKLLRDPGIFNTYGRKGPLVVNTFNSTVRKLTKKILKSYSYIGIEEVLDVNAAEFHGKGFCAISRSTARRGVRESTYTAYLKKAKNRRNLKIITNAFVTKILLNVDAKAYGVEVDINGKRNRFLVKREVIVSGGVVNTPQLLMLSGIGPREHLLSKNISCIVDLPGVGNNLHDHLYVPVPIYGDEPEEEENKAELMFDVVKYLYNKTGYLAHTFLTDAIAFFSRSKDMAYPEFQSYTGIYRKNSTVRQFIDIYKDDVLESIVRYNADKSLYVKILNVLHPYSRGRIYLNTSNPYDYPIIHANYLGDDRDIQDTVDGIKILTKLVNTPYFKSIKAFIPRIHISECNEYKYPSDLYWRCYVTHMIASMSHQVGTSKMGPNPEDAVVNNFLKVHGVTGLRVIDASIMPFVTSGNTNAPAIMIGEMGSDMIKNEYLPK</sequence>
<gene>
    <name evidence="8" type="primary">LOC112044758</name>
</gene>
<organism evidence="7 8">
    <name type="scientific">Bicyclus anynana</name>
    <name type="common">Squinting bush brown butterfly</name>
    <dbReference type="NCBI Taxonomy" id="110368"/>
    <lineage>
        <taxon>Eukaryota</taxon>
        <taxon>Metazoa</taxon>
        <taxon>Ecdysozoa</taxon>
        <taxon>Arthropoda</taxon>
        <taxon>Hexapoda</taxon>
        <taxon>Insecta</taxon>
        <taxon>Pterygota</taxon>
        <taxon>Neoptera</taxon>
        <taxon>Endopterygota</taxon>
        <taxon>Lepidoptera</taxon>
        <taxon>Glossata</taxon>
        <taxon>Ditrysia</taxon>
        <taxon>Papilionoidea</taxon>
        <taxon>Nymphalidae</taxon>
        <taxon>Satyrinae</taxon>
        <taxon>Satyrini</taxon>
        <taxon>Mycalesina</taxon>
        <taxon>Bicyclus</taxon>
    </lineage>
</organism>
<evidence type="ECO:0000256" key="2">
    <source>
        <dbReference type="ARBA" id="ARBA00010790"/>
    </source>
</evidence>
<evidence type="ECO:0000259" key="5">
    <source>
        <dbReference type="Pfam" id="PF00732"/>
    </source>
</evidence>
<dbReference type="InterPro" id="IPR036188">
    <property type="entry name" value="FAD/NAD-bd_sf"/>
</dbReference>
<dbReference type="PANTHER" id="PTHR11552:SF147">
    <property type="entry name" value="CHOLINE DEHYDROGENASE, MITOCHONDRIAL"/>
    <property type="match status" value="1"/>
</dbReference>
<dbReference type="Proteomes" id="UP001652582">
    <property type="component" value="Chromosome 11"/>
</dbReference>
<dbReference type="GeneID" id="112044758"/>
<dbReference type="RefSeq" id="XP_052740387.1">
    <property type="nucleotide sequence ID" value="XM_052884427.1"/>
</dbReference>
<comment type="similarity">
    <text evidence="2">Belongs to the GMC oxidoreductase family.</text>
</comment>
<dbReference type="SUPFAM" id="SSF51905">
    <property type="entry name" value="FAD/NAD(P)-binding domain"/>
    <property type="match status" value="1"/>
</dbReference>
<evidence type="ECO:0000256" key="3">
    <source>
        <dbReference type="ARBA" id="ARBA00022630"/>
    </source>
</evidence>
<comment type="cofactor">
    <cofactor evidence="1">
        <name>FAD</name>
        <dbReference type="ChEBI" id="CHEBI:57692"/>
    </cofactor>
</comment>
<dbReference type="SUPFAM" id="SSF54373">
    <property type="entry name" value="FAD-linked reductases, C-terminal domain"/>
    <property type="match status" value="1"/>
</dbReference>
<feature type="domain" description="Glucose-methanol-choline oxidoreductase N-terminal" evidence="5">
    <location>
        <begin position="48"/>
        <end position="351"/>
    </location>
</feature>
<evidence type="ECO:0000256" key="4">
    <source>
        <dbReference type="ARBA" id="ARBA00022827"/>
    </source>
</evidence>
<dbReference type="InterPro" id="IPR007867">
    <property type="entry name" value="GMC_OxRtase_C"/>
</dbReference>
<dbReference type="PANTHER" id="PTHR11552">
    <property type="entry name" value="GLUCOSE-METHANOL-CHOLINE GMC OXIDOREDUCTASE"/>
    <property type="match status" value="1"/>
</dbReference>
<evidence type="ECO:0000313" key="8">
    <source>
        <dbReference type="RefSeq" id="XP_052740387.1"/>
    </source>
</evidence>